<name>A0A222VVN3_9PSEU</name>
<sequence>MSRREDAYAEVIRLLEAAEFEAGANWCDLVCQDAARRLNWTGDIGPVDDPEYGAALLAYSAITDALTIVRRTGA</sequence>
<gene>
    <name evidence="1" type="ORF">SAMN05421630_111133</name>
</gene>
<accession>A0A222VVN3</accession>
<dbReference type="AlphaFoldDB" id="A0A222VVN3"/>
<dbReference type="EMBL" id="FMZE01000011">
    <property type="protein sequence ID" value="SDD69757.1"/>
    <property type="molecule type" value="Genomic_DNA"/>
</dbReference>
<reference evidence="1 2" key="1">
    <citation type="submission" date="2016-10" db="EMBL/GenBank/DDBJ databases">
        <authorList>
            <person name="de Groot N.N."/>
        </authorList>
    </citation>
    <scope>NUCLEOTIDE SEQUENCE [LARGE SCALE GENOMIC DNA]</scope>
    <source>
        <strain evidence="1 2">CGMCC 4.5506</strain>
    </source>
</reference>
<dbReference type="KEGG" id="pmad:BAY61_26460"/>
<protein>
    <submittedName>
        <fullName evidence="1">Uncharacterized protein</fullName>
    </submittedName>
</protein>
<dbReference type="STRING" id="530584.SAMN05421630_111133"/>
<dbReference type="Proteomes" id="UP000199494">
    <property type="component" value="Unassembled WGS sequence"/>
</dbReference>
<keyword evidence="2" id="KW-1185">Reference proteome</keyword>
<proteinExistence type="predicted"/>
<organism evidence="1 2">
    <name type="scientific">Prauserella marina</name>
    <dbReference type="NCBI Taxonomy" id="530584"/>
    <lineage>
        <taxon>Bacteria</taxon>
        <taxon>Bacillati</taxon>
        <taxon>Actinomycetota</taxon>
        <taxon>Actinomycetes</taxon>
        <taxon>Pseudonocardiales</taxon>
        <taxon>Pseudonocardiaceae</taxon>
        <taxon>Prauserella</taxon>
    </lineage>
</organism>
<evidence type="ECO:0000313" key="1">
    <source>
        <dbReference type="EMBL" id="SDD69757.1"/>
    </source>
</evidence>
<evidence type="ECO:0000313" key="2">
    <source>
        <dbReference type="Proteomes" id="UP000199494"/>
    </source>
</evidence>
<dbReference type="OrthoDB" id="3699245at2"/>
<dbReference type="RefSeq" id="WP_091809242.1">
    <property type="nucleotide sequence ID" value="NZ_CP016353.1"/>
</dbReference>